<proteinExistence type="predicted"/>
<dbReference type="HOGENOM" id="CLU_021542_0_2_1"/>
<evidence type="ECO:0000259" key="1">
    <source>
        <dbReference type="PROSITE" id="PS50097"/>
    </source>
</evidence>
<dbReference type="Pfam" id="PF07707">
    <property type="entry name" value="BACK"/>
    <property type="match status" value="1"/>
</dbReference>
<dbReference type="CDD" id="cd18186">
    <property type="entry name" value="BTB_POZ_ZBTB_KLHL-like"/>
    <property type="match status" value="1"/>
</dbReference>
<dbReference type="PROSITE" id="PS51886">
    <property type="entry name" value="TLDC"/>
    <property type="match status" value="1"/>
</dbReference>
<dbReference type="PROSITE" id="PS50097">
    <property type="entry name" value="BTB"/>
    <property type="match status" value="1"/>
</dbReference>
<dbReference type="InterPro" id="IPR006571">
    <property type="entry name" value="TLDc_dom"/>
</dbReference>
<dbReference type="SUPFAM" id="SSF54695">
    <property type="entry name" value="POZ domain"/>
    <property type="match status" value="1"/>
</dbReference>
<evidence type="ECO:0008006" key="5">
    <source>
        <dbReference type="Google" id="ProtNLM"/>
    </source>
</evidence>
<organism evidence="3 4">
    <name type="scientific">Rhizophagus irregularis (strain DAOM 197198w)</name>
    <name type="common">Glomus intraradices</name>
    <dbReference type="NCBI Taxonomy" id="1432141"/>
    <lineage>
        <taxon>Eukaryota</taxon>
        <taxon>Fungi</taxon>
        <taxon>Fungi incertae sedis</taxon>
        <taxon>Mucoromycota</taxon>
        <taxon>Glomeromycotina</taxon>
        <taxon>Glomeromycetes</taxon>
        <taxon>Glomerales</taxon>
        <taxon>Glomeraceae</taxon>
        <taxon>Rhizophagus</taxon>
    </lineage>
</organism>
<feature type="domain" description="TLDc" evidence="2">
    <location>
        <begin position="302"/>
        <end position="483"/>
    </location>
</feature>
<protein>
    <recommendedName>
        <fullName evidence="5">Kelch-like protein 17</fullName>
    </recommendedName>
</protein>
<dbReference type="InterPro" id="IPR011705">
    <property type="entry name" value="BACK"/>
</dbReference>
<evidence type="ECO:0000313" key="3">
    <source>
        <dbReference type="EMBL" id="EXX60983.1"/>
    </source>
</evidence>
<name>A0A015M2C3_RHIIW</name>
<reference evidence="3 4" key="1">
    <citation type="submission" date="2014-02" db="EMBL/GenBank/DDBJ databases">
        <title>Single nucleus genome sequencing reveals high similarity among nuclei of an endomycorrhizal fungus.</title>
        <authorList>
            <person name="Lin K."/>
            <person name="Geurts R."/>
            <person name="Zhang Z."/>
            <person name="Limpens E."/>
            <person name="Saunders D.G."/>
            <person name="Mu D."/>
            <person name="Pang E."/>
            <person name="Cao H."/>
            <person name="Cha H."/>
            <person name="Lin T."/>
            <person name="Zhou Q."/>
            <person name="Shang Y."/>
            <person name="Li Y."/>
            <person name="Ivanov S."/>
            <person name="Sharma T."/>
            <person name="Velzen R.V."/>
            <person name="Ruijter N.D."/>
            <person name="Aanen D.K."/>
            <person name="Win J."/>
            <person name="Kamoun S."/>
            <person name="Bisseling T."/>
            <person name="Huang S."/>
        </authorList>
    </citation>
    <scope>NUCLEOTIDE SEQUENCE [LARGE SCALE GENOMIC DNA]</scope>
    <source>
        <strain evidence="4">DAOM197198w</strain>
    </source>
</reference>
<comment type="caution">
    <text evidence="3">The sequence shown here is derived from an EMBL/GenBank/DDBJ whole genome shotgun (WGS) entry which is preliminary data.</text>
</comment>
<evidence type="ECO:0000313" key="4">
    <source>
        <dbReference type="Proteomes" id="UP000022910"/>
    </source>
</evidence>
<gene>
    <name evidence="3" type="ORF">RirG_175070</name>
</gene>
<dbReference type="SMART" id="SM00225">
    <property type="entry name" value="BTB"/>
    <property type="match status" value="1"/>
</dbReference>
<sequence length="485" mass="57626">MSIEFFSKLSQNYVEILEDNDYYDITIEVGEDPDVKIFRAHMIILRIRSPFLRRALTSEKKNDSNNLTHIKLPNISPETFQIILKYLYGGIFSLHEYDTIDVFKVLIAAEELLLQELVDYLQNYFIENQTEWMEKHFIELTNQISFKSNNLLELQQFCTNLMAKSPEKIFKSFDFTSLSEKSLILLIKRDDLQMKEVEIWEHILKWGLKRNENLIPDPDIWTDNDFKMIKDTLKNCLPLIRFYSLSSEEFVKKIRPYRKLFNQQLYENLLNSYLDPNFEPKDNNILIPRNLILLDEEIIESKIININIISIISRWIDRVDFNSKFSYLRELYLPYKFNLLLRGSQVGFTPEKFHKLCDNKSNTITFIKVRGTGEILGGYNPSIWKTSGGWGQSLDSFIFSFKSKDNFKDPFLSRVKNMNKAFYYCNNHGPSFGDTDLRLKYSWLSESTIPFNENICKQVDYEKSIRDTEDNFYVEDYEVFQIKRK</sequence>
<dbReference type="PANTHER" id="PTHR24410:SF23">
    <property type="entry name" value="BTB DOMAIN-CONTAINING PROTEIN-RELATED"/>
    <property type="match status" value="1"/>
</dbReference>
<dbReference type="Gene3D" id="3.30.710.10">
    <property type="entry name" value="Potassium Channel Kv1.1, Chain A"/>
    <property type="match status" value="1"/>
</dbReference>
<dbReference type="InterPro" id="IPR000210">
    <property type="entry name" value="BTB/POZ_dom"/>
</dbReference>
<feature type="domain" description="BTB" evidence="1">
    <location>
        <begin position="23"/>
        <end position="96"/>
    </location>
</feature>
<dbReference type="PANTHER" id="PTHR24410">
    <property type="entry name" value="HL07962P-RELATED"/>
    <property type="match status" value="1"/>
</dbReference>
<dbReference type="Pfam" id="PF07534">
    <property type="entry name" value="TLD"/>
    <property type="match status" value="1"/>
</dbReference>
<dbReference type="AlphaFoldDB" id="A0A015M2C3"/>
<accession>A0A015M2C3</accession>
<dbReference type="Pfam" id="PF00651">
    <property type="entry name" value="BTB"/>
    <property type="match status" value="1"/>
</dbReference>
<dbReference type="Gene3D" id="1.25.40.420">
    <property type="match status" value="1"/>
</dbReference>
<keyword evidence="4" id="KW-1185">Reference proteome</keyword>
<evidence type="ECO:0000259" key="2">
    <source>
        <dbReference type="PROSITE" id="PS51886"/>
    </source>
</evidence>
<dbReference type="EMBL" id="JEMT01025818">
    <property type="protein sequence ID" value="EXX60983.1"/>
    <property type="molecule type" value="Genomic_DNA"/>
</dbReference>
<dbReference type="InterPro" id="IPR051481">
    <property type="entry name" value="BTB-POZ/Galectin-3-binding"/>
</dbReference>
<dbReference type="InterPro" id="IPR011333">
    <property type="entry name" value="SKP1/BTB/POZ_sf"/>
</dbReference>
<dbReference type="Proteomes" id="UP000022910">
    <property type="component" value="Unassembled WGS sequence"/>
</dbReference>